<keyword evidence="2" id="KW-0229">DNA integration</keyword>
<dbReference type="GO" id="GO:0003677">
    <property type="term" value="F:DNA binding"/>
    <property type="evidence" value="ECO:0007669"/>
    <property type="project" value="UniProtKB-UniRule"/>
</dbReference>
<keyword evidence="10" id="KW-1185">Reference proteome</keyword>
<dbReference type="Pfam" id="PF22022">
    <property type="entry name" value="Phage_int_M"/>
    <property type="match status" value="1"/>
</dbReference>
<dbReference type="InterPro" id="IPR044068">
    <property type="entry name" value="CB"/>
</dbReference>
<evidence type="ECO:0000256" key="1">
    <source>
        <dbReference type="ARBA" id="ARBA00008857"/>
    </source>
</evidence>
<dbReference type="eggNOG" id="COG0582">
    <property type="taxonomic scope" value="Bacteria"/>
</dbReference>
<evidence type="ECO:0000256" key="5">
    <source>
        <dbReference type="PROSITE-ProRule" id="PRU01248"/>
    </source>
</evidence>
<dbReference type="InterPro" id="IPR002104">
    <property type="entry name" value="Integrase_catalytic"/>
</dbReference>
<dbReference type="InterPro" id="IPR053876">
    <property type="entry name" value="Phage_int_M"/>
</dbReference>
<dbReference type="Pfam" id="PF00589">
    <property type="entry name" value="Phage_integrase"/>
    <property type="match status" value="1"/>
</dbReference>
<dbReference type="PANTHER" id="PTHR30629">
    <property type="entry name" value="PROPHAGE INTEGRASE"/>
    <property type="match status" value="1"/>
</dbReference>
<evidence type="ECO:0000313" key="10">
    <source>
        <dbReference type="Proteomes" id="UP000008808"/>
    </source>
</evidence>
<gene>
    <name evidence="9" type="ordered locus">ELI_00105</name>
</gene>
<dbReference type="Gene3D" id="1.10.150.130">
    <property type="match status" value="1"/>
</dbReference>
<evidence type="ECO:0000313" key="9">
    <source>
        <dbReference type="EMBL" id="ABC62113.1"/>
    </source>
</evidence>
<dbReference type="Pfam" id="PF13356">
    <property type="entry name" value="Arm-DNA-bind_3"/>
    <property type="match status" value="1"/>
</dbReference>
<dbReference type="EMBL" id="CP000157">
    <property type="protein sequence ID" value="ABC62113.1"/>
    <property type="molecule type" value="Genomic_DNA"/>
</dbReference>
<dbReference type="GO" id="GO:0015074">
    <property type="term" value="P:DNA integration"/>
    <property type="evidence" value="ECO:0007669"/>
    <property type="project" value="UniProtKB-KW"/>
</dbReference>
<dbReference type="Gene3D" id="3.30.160.390">
    <property type="entry name" value="Integrase, DNA-binding domain"/>
    <property type="match status" value="1"/>
</dbReference>
<dbReference type="CDD" id="cd00801">
    <property type="entry name" value="INT_P4_C"/>
    <property type="match status" value="1"/>
</dbReference>
<dbReference type="InterPro" id="IPR013762">
    <property type="entry name" value="Integrase-like_cat_sf"/>
</dbReference>
<evidence type="ECO:0000256" key="2">
    <source>
        <dbReference type="ARBA" id="ARBA00022908"/>
    </source>
</evidence>
<dbReference type="HOGENOM" id="CLU_027562_0_2_5"/>
<dbReference type="InterPro" id="IPR038488">
    <property type="entry name" value="Integrase_DNA-bd_sf"/>
</dbReference>
<name>Q2NDX8_ERYLH</name>
<protein>
    <submittedName>
        <fullName evidence="9">Site-specfic recombinase, phage integrase family protein</fullName>
    </submittedName>
</protein>
<sequence length="396" mass="43092">MGTIVGTGAIIMGKLTAVKAKAIKEAGRYSDGNGLQLVVKASGAKSWILRVQHDGKRRDIGLGPLSEVGPAEAREKAVEARKVIRGGGDPSGLKSGSGRISGRPPTFRELATSYHDDHKSSWKNAKHREQWLSTLDTYAFPIFGDQPVDRVDSRDVLDCLKPIWNAKPETARRVLQRVLRVLNYAHGMGHREHEAPTQSIRAALGKQRSQVRHHASLPYAEMPELMAKLEAASGVGAMALRFAILTAARSGEVRGAQWNEMDLAKKTWTVPAERMKARRAHAVPLSPAALAILEDAKGLRKKPEGFVFPSSRGIALSDMTLLKAIRAASDQNTTVHGCRTSFRVWAAEKTSCPAAAAEAALAHTIHNKAEAAYHRTDYLDIRRQLMADWGAFLAGG</sequence>
<dbReference type="KEGG" id="eli:ELI_00105"/>
<evidence type="ECO:0000256" key="3">
    <source>
        <dbReference type="ARBA" id="ARBA00023125"/>
    </source>
</evidence>
<comment type="similarity">
    <text evidence="1">Belongs to the 'phage' integrase family.</text>
</comment>
<dbReference type="InterPro" id="IPR050808">
    <property type="entry name" value="Phage_Integrase"/>
</dbReference>
<dbReference type="PANTHER" id="PTHR30629:SF2">
    <property type="entry name" value="PROPHAGE INTEGRASE INTS-RELATED"/>
    <property type="match status" value="1"/>
</dbReference>
<dbReference type="PROSITE" id="PS51898">
    <property type="entry name" value="TYR_RECOMBINASE"/>
    <property type="match status" value="1"/>
</dbReference>
<dbReference type="STRING" id="314225.ELI_00105"/>
<dbReference type="AlphaFoldDB" id="Q2NDX8"/>
<organism evidence="9 10">
    <name type="scientific">Erythrobacter litoralis (strain HTCC2594)</name>
    <dbReference type="NCBI Taxonomy" id="314225"/>
    <lineage>
        <taxon>Bacteria</taxon>
        <taxon>Pseudomonadati</taxon>
        <taxon>Pseudomonadota</taxon>
        <taxon>Alphaproteobacteria</taxon>
        <taxon>Sphingomonadales</taxon>
        <taxon>Erythrobacteraceae</taxon>
        <taxon>Erythrobacter/Porphyrobacter group</taxon>
        <taxon>Erythrobacter</taxon>
    </lineage>
</organism>
<evidence type="ECO:0000256" key="6">
    <source>
        <dbReference type="SAM" id="MobiDB-lite"/>
    </source>
</evidence>
<evidence type="ECO:0000259" key="8">
    <source>
        <dbReference type="PROSITE" id="PS51900"/>
    </source>
</evidence>
<dbReference type="InterPro" id="IPR025166">
    <property type="entry name" value="Integrase_DNA_bind_dom"/>
</dbReference>
<feature type="domain" description="Core-binding (CB)" evidence="8">
    <location>
        <begin position="105"/>
        <end position="186"/>
    </location>
</feature>
<keyword evidence="3 5" id="KW-0238">DNA-binding</keyword>
<evidence type="ECO:0000256" key="4">
    <source>
        <dbReference type="ARBA" id="ARBA00023172"/>
    </source>
</evidence>
<dbReference type="PROSITE" id="PS51900">
    <property type="entry name" value="CB"/>
    <property type="match status" value="1"/>
</dbReference>
<keyword evidence="4" id="KW-0233">DNA recombination</keyword>
<dbReference type="InterPro" id="IPR011010">
    <property type="entry name" value="DNA_brk_join_enz"/>
</dbReference>
<accession>Q2NDX8</accession>
<reference evidence="10" key="1">
    <citation type="journal article" date="2009" name="J. Bacteriol.">
        <title>Complete genome sequence of Erythrobacter litoralis HTCC2594.</title>
        <authorList>
            <person name="Oh H.M."/>
            <person name="Giovannoni S.J."/>
            <person name="Ferriera S."/>
            <person name="Johnson J."/>
            <person name="Cho J.C."/>
        </authorList>
    </citation>
    <scope>NUCLEOTIDE SEQUENCE [LARGE SCALE GENOMIC DNA]</scope>
    <source>
        <strain evidence="10">HTCC2594</strain>
    </source>
</reference>
<evidence type="ECO:0000259" key="7">
    <source>
        <dbReference type="PROSITE" id="PS51898"/>
    </source>
</evidence>
<dbReference type="Gene3D" id="1.10.443.10">
    <property type="entry name" value="Intergrase catalytic core"/>
    <property type="match status" value="1"/>
</dbReference>
<dbReference type="InterPro" id="IPR010998">
    <property type="entry name" value="Integrase_recombinase_N"/>
</dbReference>
<proteinExistence type="inferred from homology"/>
<feature type="region of interest" description="Disordered" evidence="6">
    <location>
        <begin position="85"/>
        <end position="105"/>
    </location>
</feature>
<feature type="domain" description="Tyr recombinase" evidence="7">
    <location>
        <begin position="212"/>
        <end position="386"/>
    </location>
</feature>
<dbReference type="Proteomes" id="UP000008808">
    <property type="component" value="Chromosome"/>
</dbReference>
<dbReference type="GO" id="GO:0006310">
    <property type="term" value="P:DNA recombination"/>
    <property type="evidence" value="ECO:0007669"/>
    <property type="project" value="UniProtKB-KW"/>
</dbReference>
<dbReference type="SUPFAM" id="SSF56349">
    <property type="entry name" value="DNA breaking-rejoining enzymes"/>
    <property type="match status" value="1"/>
</dbReference>